<feature type="compositionally biased region" description="Basic and acidic residues" evidence="2">
    <location>
        <begin position="926"/>
        <end position="960"/>
    </location>
</feature>
<evidence type="ECO:0000313" key="4">
    <source>
        <dbReference type="Proteomes" id="UP000327000"/>
    </source>
</evidence>
<feature type="compositionally biased region" description="Low complexity" evidence="2">
    <location>
        <begin position="569"/>
        <end position="589"/>
    </location>
</feature>
<evidence type="ECO:0000256" key="2">
    <source>
        <dbReference type="SAM" id="MobiDB-lite"/>
    </source>
</evidence>
<proteinExistence type="predicted"/>
<protein>
    <submittedName>
        <fullName evidence="3">Uncharacterized protein</fullName>
    </submittedName>
</protein>
<dbReference type="OrthoDB" id="4499611at2"/>
<feature type="compositionally biased region" description="Low complexity" evidence="2">
    <location>
        <begin position="535"/>
        <end position="544"/>
    </location>
</feature>
<dbReference type="Proteomes" id="UP000327000">
    <property type="component" value="Unassembled WGS sequence"/>
</dbReference>
<evidence type="ECO:0000313" key="3">
    <source>
        <dbReference type="EMBL" id="KAB7849203.1"/>
    </source>
</evidence>
<organism evidence="3 4">
    <name type="scientific">Streptomyces mobaraensis</name>
    <name type="common">Streptoverticillium mobaraense</name>
    <dbReference type="NCBI Taxonomy" id="35621"/>
    <lineage>
        <taxon>Bacteria</taxon>
        <taxon>Bacillati</taxon>
        <taxon>Actinomycetota</taxon>
        <taxon>Actinomycetes</taxon>
        <taxon>Kitasatosporales</taxon>
        <taxon>Streptomycetaceae</taxon>
        <taxon>Streptomyces</taxon>
    </lineage>
</organism>
<feature type="compositionally biased region" description="Basic and acidic residues" evidence="2">
    <location>
        <begin position="552"/>
        <end position="568"/>
    </location>
</feature>
<feature type="compositionally biased region" description="Low complexity" evidence="2">
    <location>
        <begin position="717"/>
        <end position="731"/>
    </location>
</feature>
<name>A0A5N5WC46_STRMB</name>
<dbReference type="EMBL" id="VOKX01000010">
    <property type="protein sequence ID" value="KAB7849203.1"/>
    <property type="molecule type" value="Genomic_DNA"/>
</dbReference>
<feature type="compositionally biased region" description="Basic and acidic residues" evidence="2">
    <location>
        <begin position="590"/>
        <end position="605"/>
    </location>
</feature>
<feature type="region of interest" description="Disordered" evidence="2">
    <location>
        <begin position="1"/>
        <end position="40"/>
    </location>
</feature>
<feature type="compositionally biased region" description="Basic and acidic residues" evidence="2">
    <location>
        <begin position="458"/>
        <end position="534"/>
    </location>
</feature>
<dbReference type="AlphaFoldDB" id="A0A5N5WC46"/>
<sequence>MSIAAEAAPLEPRKPASPRGLRVAGEEEPDDSTQLGRQTRNDRCLAGQLLNWGEVETKAVASGLLDGPEGKLHEAVDRGLWSYGGPLGEAKYRDEKEVRAYWKAWDTQYTDWAKTLDPLNKYWFLPEKLWRAPEFGEPIRQYLIHDIPFRYRLPEATQAAKDRAKKVAEGVGGEDRKIFDMLGHAHGPGDIRAFIEHGGYLKAAPEPGTVEFRTEVEAAKVKWAGCDVGTPFDAYRVLGPVITAAYQEWQSELAAQAKARTAIVQAQIQSVRHMRSATDAMVKASGQAWVADAVLQWQKYQNDRRKAKQEVPDASVFRQADAILKDARGKADAEAKRAEQAATAAKGEGAKVAAAQDEAAKAADAIGAPRGRGLEYAQQAAQVARASVAATEAAAKSARTASHATNATVKDSKTLAALAETQAHAVQAEYHRAAAQEAAAQAKAAADSAGRQAAEAKGAMEKAEAAKATAEKAETTARDAAKDASEKRTVAERERDNAKKYRADADAQRNRAAEADKRAQEQRTRGAEALDRARGAGSTAAEKAGAAEDAEDRASQARHDAEVAEQRKAAAQARSKALEAAAAAAQGTEAAKDARSAADEAKADAADATDAASKARHEADEATSAAVASREDAIKATGAAQRSRAASDAAASDAATTRSALATAHAAAAEAIEASEQAARNVRTAEKEAKKAAEAAETARKEAESARSEARQANVTSAEATGHAHATAQAAAAARDSAAEVARPAALAIGLGGPYQEKDSSAGLSVIVGQTSQPLAEQQAAAAQAKAEEAARAAKEARELAVKAAKDAKLAAEAAAAAAEDAARAARYLAETRTYAARAKAAAEAAQRAEANTNRYNEQANKDAYLANAAAGTAESEASAARSSADEAEKDAGSARKAAHAAEGDASAARGVAERADEYATAAEDSASHARDEAKKASDAATRAEADERARLEAERKKAMEAGNFPVPGGGGPDLGTDDEAILLKACGQTCVDDFREARRAASMSVVDWVRENGGEILLEVLGVNNVKRCLGERHIESCLWGLVDAAGWFTLIAKIKPIGKAIYRVATGISGFFEKAEWGRKTTDRMRRIVERAKAEKPAPEKPGTPGCPAVARSRRSYSVAFLPAGDPNPCTNKVTFPHKGTRAKLGSDGKYHLKEGDRNSKIDNPNDLGDTITDIDVIDGGVLWEEKTAVHPNIDPVSWAGKTVGKKLSVYIRARQYIKGYEKAPIGMWFVKSGTTPELRRQVELRLNEFRALHPDVDIRLRWTD</sequence>
<feature type="compositionally biased region" description="Basic and acidic residues" evidence="2">
    <location>
        <begin position="683"/>
        <end position="710"/>
    </location>
</feature>
<dbReference type="RefSeq" id="WP_152262867.1">
    <property type="nucleotide sequence ID" value="NZ_VOKX01000010.1"/>
</dbReference>
<accession>A0A5N5WC46</accession>
<comment type="caution">
    <text evidence="3">The sequence shown here is derived from an EMBL/GenBank/DDBJ whole genome shotgun (WGS) entry which is preliminary data.</text>
</comment>
<keyword evidence="4" id="KW-1185">Reference proteome</keyword>
<feature type="region of interest" description="Disordered" evidence="2">
    <location>
        <begin position="679"/>
        <end position="731"/>
    </location>
</feature>
<feature type="coiled-coil region" evidence="1">
    <location>
        <begin position="780"/>
        <end position="859"/>
    </location>
</feature>
<feature type="compositionally biased region" description="Basic and acidic residues" evidence="2">
    <location>
        <begin position="884"/>
        <end position="894"/>
    </location>
</feature>
<keyword evidence="1" id="KW-0175">Coiled coil</keyword>
<reference evidence="3 4" key="1">
    <citation type="journal article" date="2019" name="Microb. Cell Fact.">
        <title>Exploring novel herbicidin analogues by transcriptional regulator overexpression and MS/MS molecular networking.</title>
        <authorList>
            <person name="Shi Y."/>
            <person name="Gu R."/>
            <person name="Li Y."/>
            <person name="Wang X."/>
            <person name="Ren W."/>
            <person name="Li X."/>
            <person name="Wang L."/>
            <person name="Xie Y."/>
            <person name="Hong B."/>
        </authorList>
    </citation>
    <scope>NUCLEOTIDE SEQUENCE [LARGE SCALE GENOMIC DNA]</scope>
    <source>
        <strain evidence="3 4">US-43</strain>
    </source>
</reference>
<feature type="region of interest" description="Disordered" evidence="2">
    <location>
        <begin position="453"/>
        <end position="628"/>
    </location>
</feature>
<evidence type="ECO:0000256" key="1">
    <source>
        <dbReference type="SAM" id="Coils"/>
    </source>
</evidence>
<feature type="region of interest" description="Disordered" evidence="2">
    <location>
        <begin position="877"/>
        <end position="972"/>
    </location>
</feature>
<gene>
    <name evidence="3" type="ORF">FRZ00_07185</name>
</gene>